<keyword evidence="3" id="KW-1185">Reference proteome</keyword>
<feature type="transmembrane region" description="Helical" evidence="1">
    <location>
        <begin position="200"/>
        <end position="221"/>
    </location>
</feature>
<evidence type="ECO:0000313" key="3">
    <source>
        <dbReference type="Proteomes" id="UP000789831"/>
    </source>
</evidence>
<keyword evidence="1" id="KW-0472">Membrane</keyword>
<accession>A0A9N9FG63</accession>
<keyword evidence="1" id="KW-0812">Transmembrane</keyword>
<organism evidence="2 3">
    <name type="scientific">Ambispora gerdemannii</name>
    <dbReference type="NCBI Taxonomy" id="144530"/>
    <lineage>
        <taxon>Eukaryota</taxon>
        <taxon>Fungi</taxon>
        <taxon>Fungi incertae sedis</taxon>
        <taxon>Mucoromycota</taxon>
        <taxon>Glomeromycotina</taxon>
        <taxon>Glomeromycetes</taxon>
        <taxon>Archaeosporales</taxon>
        <taxon>Ambisporaceae</taxon>
        <taxon>Ambispora</taxon>
    </lineage>
</organism>
<gene>
    <name evidence="2" type="ORF">AGERDE_LOCUS5724</name>
</gene>
<dbReference type="EMBL" id="CAJVPL010000809">
    <property type="protein sequence ID" value="CAG8531309.1"/>
    <property type="molecule type" value="Genomic_DNA"/>
</dbReference>
<feature type="transmembrane region" description="Helical" evidence="1">
    <location>
        <begin position="233"/>
        <end position="252"/>
    </location>
</feature>
<dbReference type="GO" id="GO:0006654">
    <property type="term" value="P:phosphatidic acid biosynthetic process"/>
    <property type="evidence" value="ECO:0007669"/>
    <property type="project" value="TreeGrafter"/>
</dbReference>
<dbReference type="OrthoDB" id="5673at2759"/>
<dbReference type="Proteomes" id="UP000789831">
    <property type="component" value="Unassembled WGS sequence"/>
</dbReference>
<comment type="caution">
    <text evidence="2">The sequence shown here is derived from an EMBL/GenBank/DDBJ whole genome shotgun (WGS) entry which is preliminary data.</text>
</comment>
<reference evidence="2" key="1">
    <citation type="submission" date="2021-06" db="EMBL/GenBank/DDBJ databases">
        <authorList>
            <person name="Kallberg Y."/>
            <person name="Tangrot J."/>
            <person name="Rosling A."/>
        </authorList>
    </citation>
    <scope>NUCLEOTIDE SEQUENCE</scope>
    <source>
        <strain evidence="2">MT106</strain>
    </source>
</reference>
<dbReference type="PANTHER" id="PTHR31303">
    <property type="entry name" value="CTP-DEPENDENT DIACYLGLYCEROL KINASE 1"/>
    <property type="match status" value="1"/>
</dbReference>
<protein>
    <submittedName>
        <fullName evidence="2">5843_t:CDS:1</fullName>
    </submittedName>
</protein>
<feature type="transmembrane region" description="Helical" evidence="1">
    <location>
        <begin position="177"/>
        <end position="194"/>
    </location>
</feature>
<name>A0A9N9FG63_9GLOM</name>
<keyword evidence="1" id="KW-1133">Transmembrane helix</keyword>
<dbReference type="AlphaFoldDB" id="A0A9N9FG63"/>
<proteinExistence type="predicted"/>
<evidence type="ECO:0000313" key="2">
    <source>
        <dbReference type="EMBL" id="CAG8531309.1"/>
    </source>
</evidence>
<feature type="transmembrane region" description="Helical" evidence="1">
    <location>
        <begin position="130"/>
        <end position="149"/>
    </location>
</feature>
<dbReference type="InterPro" id="IPR037997">
    <property type="entry name" value="Dgk1-like"/>
</dbReference>
<dbReference type="PANTHER" id="PTHR31303:SF1">
    <property type="entry name" value="CTP-DEPENDENT DIACYLGLYCEROL KINASE 1"/>
    <property type="match status" value="1"/>
</dbReference>
<dbReference type="GO" id="GO:0005789">
    <property type="term" value="C:endoplasmic reticulum membrane"/>
    <property type="evidence" value="ECO:0007669"/>
    <property type="project" value="TreeGrafter"/>
</dbReference>
<sequence>MSFSHCSFCQHRCQGILNLPYFTFTPPSILTFHWLYHQPYDQAQHLTCEYSNRSLMMALHRNFSLHKKRRSMKNKGYLNIGNNDSNGLKLHIDKSDNSGKRRDWELPRKTLHSSIGFIVFYLYSRDTDPILIRNYLVIAFIFISAVDALRFSNRTINNLYIKFCGFLMRDIEKTEKYNGVIYYLAGCIGALTIFPKDIAALSIIILAWCDTAASYIGRIWGHYTFRFKNGKSLAGTLGAMTFGALSGLLFWGSDLFIRRYVVKGHQIFDTPSWQSEKISLPVLVLLTGVIGGVSELIDLWGLDDNLVIPLAAGSMLWILLKGFSGLSDVGSWIGIV</sequence>
<dbReference type="GO" id="GO:0004143">
    <property type="term" value="F:ATP-dependent diacylglycerol kinase activity"/>
    <property type="evidence" value="ECO:0007669"/>
    <property type="project" value="InterPro"/>
</dbReference>
<evidence type="ECO:0000256" key="1">
    <source>
        <dbReference type="SAM" id="Phobius"/>
    </source>
</evidence>